<reference evidence="2 3" key="1">
    <citation type="submission" date="2019-01" db="EMBL/GenBank/DDBJ databases">
        <title>PMF-metabolizing Aryl O-demethylase.</title>
        <authorList>
            <person name="Kim M."/>
        </authorList>
    </citation>
    <scope>NUCLEOTIDE SEQUENCE [LARGE SCALE GENOMIC DNA]</scope>
    <source>
        <strain evidence="2 3">PMF1</strain>
    </source>
</reference>
<feature type="chain" id="PRO_5039377441" evidence="1">
    <location>
        <begin position="23"/>
        <end position="157"/>
    </location>
</feature>
<sequence>MVRKIKGYILLFLTASMLSGCAYTDWPIQIKTTSFETSEIKQKDNIIISKGKVKVHDSYGVLLAVEVSEDTPGKLNIVYSKDKNKLEIFQDWRKFLLLKEDAVSDEDSGDITIELSKGLNEFVISGSDCTCEYAVSLSIPAKDRLVSYDGAYIMPHE</sequence>
<accession>A0A4P6LUF4</accession>
<evidence type="ECO:0000256" key="1">
    <source>
        <dbReference type="SAM" id="SignalP"/>
    </source>
</evidence>
<dbReference type="Proteomes" id="UP000289794">
    <property type="component" value="Chromosome"/>
</dbReference>
<proteinExistence type="predicted"/>
<evidence type="ECO:0000313" key="3">
    <source>
        <dbReference type="Proteomes" id="UP000289794"/>
    </source>
</evidence>
<dbReference type="RefSeq" id="WP_130179902.1">
    <property type="nucleotide sequence ID" value="NZ_CP035945.1"/>
</dbReference>
<feature type="signal peptide" evidence="1">
    <location>
        <begin position="1"/>
        <end position="22"/>
    </location>
</feature>
<dbReference type="KEGG" id="bpro:PMF13cell1_00826"/>
<protein>
    <submittedName>
        <fullName evidence="2">Uncharacterized protein</fullName>
    </submittedName>
</protein>
<dbReference type="AlphaFoldDB" id="A0A4P6LUF4"/>
<keyword evidence="1" id="KW-0732">Signal</keyword>
<name>A0A4P6LUF4_9FIRM</name>
<evidence type="ECO:0000313" key="2">
    <source>
        <dbReference type="EMBL" id="QBE95305.1"/>
    </source>
</evidence>
<gene>
    <name evidence="2" type="ORF">PMF13cell1_00826</name>
</gene>
<dbReference type="PROSITE" id="PS51257">
    <property type="entry name" value="PROKAR_LIPOPROTEIN"/>
    <property type="match status" value="1"/>
</dbReference>
<organism evidence="2 3">
    <name type="scientific">Blautia producta</name>
    <dbReference type="NCBI Taxonomy" id="33035"/>
    <lineage>
        <taxon>Bacteria</taxon>
        <taxon>Bacillati</taxon>
        <taxon>Bacillota</taxon>
        <taxon>Clostridia</taxon>
        <taxon>Lachnospirales</taxon>
        <taxon>Lachnospiraceae</taxon>
        <taxon>Blautia</taxon>
    </lineage>
</organism>
<dbReference type="EMBL" id="CP035945">
    <property type="protein sequence ID" value="QBE95305.1"/>
    <property type="molecule type" value="Genomic_DNA"/>
</dbReference>